<dbReference type="GO" id="GO:0005524">
    <property type="term" value="F:ATP binding"/>
    <property type="evidence" value="ECO:0007669"/>
    <property type="project" value="UniProtKB-UniRule"/>
</dbReference>
<dbReference type="SUPFAM" id="SSF55931">
    <property type="entry name" value="Glutamine synthetase/guanido kinase"/>
    <property type="match status" value="1"/>
</dbReference>
<feature type="disulfide bond" evidence="11">
    <location>
        <begin position="114"/>
        <end position="334"/>
    </location>
</feature>
<evidence type="ECO:0000256" key="3">
    <source>
        <dbReference type="ARBA" id="ARBA00011153"/>
    </source>
</evidence>
<dbReference type="NCBIfam" id="TIGR01436">
    <property type="entry name" value="glu_cys_lig_pln"/>
    <property type="match status" value="1"/>
</dbReference>
<dbReference type="GO" id="GO:0004357">
    <property type="term" value="F:glutamate-cysteine ligase activity"/>
    <property type="evidence" value="ECO:0007669"/>
    <property type="project" value="UniProtKB-UniRule"/>
</dbReference>
<comment type="similarity">
    <text evidence="2">Belongs to the carboxylate-amine ligase family. Glutamate--cysteine ligase type 2 subfamily.</text>
</comment>
<dbReference type="PANTHER" id="PTHR34378">
    <property type="entry name" value="GLUTAMATE--CYSTEINE LIGASE, CHLOROPLASTIC"/>
    <property type="match status" value="1"/>
</dbReference>
<dbReference type="STRING" id="1234595.C725_2186"/>
<dbReference type="EMBL" id="NFZT01000001">
    <property type="protein sequence ID" value="OWV33232.1"/>
    <property type="molecule type" value="Genomic_DNA"/>
</dbReference>
<comment type="caution">
    <text evidence="12">The sequence shown here is derived from an EMBL/GenBank/DDBJ whole genome shotgun (WGS) entry which is preliminary data.</text>
</comment>
<protein>
    <recommendedName>
        <fullName evidence="10">Glutamate--cysteine ligase</fullName>
        <ecNumber evidence="10">6.3.2.2</ecNumber>
    </recommendedName>
</protein>
<dbReference type="RefSeq" id="WP_088712018.1">
    <property type="nucleotide sequence ID" value="NZ_NFZT01000001.1"/>
</dbReference>
<name>A0A219B4C3_9SPHN</name>
<evidence type="ECO:0000256" key="4">
    <source>
        <dbReference type="ARBA" id="ARBA00022598"/>
    </source>
</evidence>
<dbReference type="InterPro" id="IPR035434">
    <property type="entry name" value="GCL_bact_plant"/>
</dbReference>
<reference evidence="13" key="1">
    <citation type="submission" date="2017-05" db="EMBL/GenBank/DDBJ databases">
        <authorList>
            <person name="Lin X."/>
        </authorList>
    </citation>
    <scope>NUCLEOTIDE SEQUENCE [LARGE SCALE GENOMIC DNA]</scope>
    <source>
        <strain evidence="13">JLT2012</strain>
    </source>
</reference>
<dbReference type="InterPro" id="IPR006336">
    <property type="entry name" value="GCS2"/>
</dbReference>
<evidence type="ECO:0000313" key="12">
    <source>
        <dbReference type="EMBL" id="OWV33232.1"/>
    </source>
</evidence>
<dbReference type="GO" id="GO:0006750">
    <property type="term" value="P:glutathione biosynthetic process"/>
    <property type="evidence" value="ECO:0007669"/>
    <property type="project" value="UniProtKB-UniRule"/>
</dbReference>
<dbReference type="PANTHER" id="PTHR34378:SF1">
    <property type="entry name" value="GLUTAMATE--CYSTEINE LIGASE, CHLOROPLASTIC"/>
    <property type="match status" value="1"/>
</dbReference>
<comment type="subunit">
    <text evidence="3">Homodimer or monomer when oxidized or reduced, respectively.</text>
</comment>
<dbReference type="EC" id="6.3.2.2" evidence="10"/>
<evidence type="ECO:0000256" key="7">
    <source>
        <dbReference type="ARBA" id="ARBA00022840"/>
    </source>
</evidence>
<keyword evidence="6 10" id="KW-0547">Nucleotide-binding</keyword>
<organism evidence="12 13">
    <name type="scientific">Pacificimonas flava</name>
    <dbReference type="NCBI Taxonomy" id="1234595"/>
    <lineage>
        <taxon>Bacteria</taxon>
        <taxon>Pseudomonadati</taxon>
        <taxon>Pseudomonadota</taxon>
        <taxon>Alphaproteobacteria</taxon>
        <taxon>Sphingomonadales</taxon>
        <taxon>Sphingosinicellaceae</taxon>
        <taxon>Pacificimonas</taxon>
    </lineage>
</organism>
<sequence>MSTREDSEAAAPPIESRADLLAVFEKGCKPKTAWRIGTEHEKFVYRCDDHAAPPYEGERGIGALLEGLTRFGWTAIPERGKTIALKGDDGNVSLEPAGQFELSGAPLETLHQTCSEAQRHLAQVREVGDELGLGFLGVGMWPDKTREELPIMPKARYGIMRNYMPKVGSLGLDMMLRTATIQTNLDYASEADMVKKFRVSLALQPLATALFASSPFTEGKPNGYLSYRSHIWTDTDPDRTGMLPFVFEDGFGFERWADYMLDVPMYFAVRGGEYLDLAGQSFRRFLGGELEALPGERPTVEDWTDHLSTSFPEVRLKSFLEMRGADGGPWSRICALPALWVGLLYDDTALAAAWDLVKDWSLDDMASLRAEVPKLALKAGVPGGTLHGLAKEVLRIAEAGLSARARLNTAGDNEAGFLAPLFEIVESGKTPAERMLDAYHGRWNGDVTKVYEEESF</sequence>
<dbReference type="PIRSF" id="PIRSF017901">
    <property type="entry name" value="GCL"/>
    <property type="match status" value="1"/>
</dbReference>
<keyword evidence="9 11" id="KW-1015">Disulfide bond</keyword>
<evidence type="ECO:0000256" key="6">
    <source>
        <dbReference type="ARBA" id="ARBA00022741"/>
    </source>
</evidence>
<evidence type="ECO:0000256" key="11">
    <source>
        <dbReference type="PIRSR" id="PIRSR017901-50"/>
    </source>
</evidence>
<keyword evidence="8" id="KW-0809">Transit peptide</keyword>
<proteinExistence type="inferred from homology"/>
<keyword evidence="5" id="KW-0317">Glutathione biosynthesis</keyword>
<accession>A0A219B4C3</accession>
<keyword evidence="4 10" id="KW-0436">Ligase</keyword>
<evidence type="ECO:0000256" key="9">
    <source>
        <dbReference type="ARBA" id="ARBA00023157"/>
    </source>
</evidence>
<dbReference type="AlphaFoldDB" id="A0A219B4C3"/>
<dbReference type="Gene3D" id="3.30.590.20">
    <property type="match status" value="1"/>
</dbReference>
<evidence type="ECO:0000313" key="13">
    <source>
        <dbReference type="Proteomes" id="UP000198462"/>
    </source>
</evidence>
<evidence type="ECO:0000256" key="5">
    <source>
        <dbReference type="ARBA" id="ARBA00022684"/>
    </source>
</evidence>
<keyword evidence="7 10" id="KW-0067">ATP-binding</keyword>
<comment type="catalytic activity">
    <reaction evidence="10">
        <text>L-cysteine + L-glutamate + ATP = gamma-L-glutamyl-L-cysteine + ADP + phosphate + H(+)</text>
        <dbReference type="Rhea" id="RHEA:13285"/>
        <dbReference type="ChEBI" id="CHEBI:15378"/>
        <dbReference type="ChEBI" id="CHEBI:29985"/>
        <dbReference type="ChEBI" id="CHEBI:30616"/>
        <dbReference type="ChEBI" id="CHEBI:35235"/>
        <dbReference type="ChEBI" id="CHEBI:43474"/>
        <dbReference type="ChEBI" id="CHEBI:58173"/>
        <dbReference type="ChEBI" id="CHEBI:456216"/>
        <dbReference type="EC" id="6.3.2.2"/>
    </reaction>
</comment>
<comment type="pathway">
    <text evidence="1">Sulfur metabolism; glutathione biosynthesis; glutathione from L-cysteine and L-glutamate: step 1/2.</text>
</comment>
<keyword evidence="13" id="KW-1185">Reference proteome</keyword>
<comment type="similarity">
    <text evidence="10">Belongs to the glutamate--cysteine ligase type 2 family. EgtA subfamily.</text>
</comment>
<dbReference type="InterPro" id="IPR011556">
    <property type="entry name" value="Glut_cys_lig_pln_type"/>
</dbReference>
<evidence type="ECO:0000256" key="10">
    <source>
        <dbReference type="PIRNR" id="PIRNR017901"/>
    </source>
</evidence>
<evidence type="ECO:0000256" key="2">
    <source>
        <dbReference type="ARBA" id="ARBA00010253"/>
    </source>
</evidence>
<evidence type="ECO:0000256" key="1">
    <source>
        <dbReference type="ARBA" id="ARBA00005006"/>
    </source>
</evidence>
<dbReference type="InterPro" id="IPR014746">
    <property type="entry name" value="Gln_synth/guanido_kin_cat_dom"/>
</dbReference>
<dbReference type="Proteomes" id="UP000198462">
    <property type="component" value="Unassembled WGS sequence"/>
</dbReference>
<dbReference type="Pfam" id="PF04107">
    <property type="entry name" value="GCS2"/>
    <property type="match status" value="1"/>
</dbReference>
<evidence type="ECO:0000256" key="8">
    <source>
        <dbReference type="ARBA" id="ARBA00022946"/>
    </source>
</evidence>
<dbReference type="OrthoDB" id="9780152at2"/>
<gene>
    <name evidence="12" type="ORF">B5C34_07010</name>
</gene>
<comment type="function">
    <text evidence="10">Catalyzes the synthesis of gamma-glutamylcysteine (gamma-GC).</text>
</comment>